<evidence type="ECO:0000313" key="5">
    <source>
        <dbReference type="EMBL" id="GJD47749.1"/>
    </source>
</evidence>
<dbReference type="PANTHER" id="PTHR30329:SF19">
    <property type="entry name" value="OUTER MEMBRANE PROTEIN, OMPA FAMILY"/>
    <property type="match status" value="1"/>
</dbReference>
<dbReference type="SUPFAM" id="SSF103088">
    <property type="entry name" value="OmpA-like"/>
    <property type="match status" value="1"/>
</dbReference>
<dbReference type="Proteomes" id="UP001055167">
    <property type="component" value="Unassembled WGS sequence"/>
</dbReference>
<feature type="domain" description="OmpA-like" evidence="4">
    <location>
        <begin position="416"/>
        <end position="536"/>
    </location>
</feature>
<dbReference type="NCBIfam" id="TIGR03349">
    <property type="entry name" value="IV_VI_DotU"/>
    <property type="match status" value="1"/>
</dbReference>
<evidence type="ECO:0000256" key="1">
    <source>
        <dbReference type="PROSITE-ProRule" id="PRU00473"/>
    </source>
</evidence>
<keyword evidence="3" id="KW-0812">Transmembrane</keyword>
<comment type="caution">
    <text evidence="5">The sequence shown here is derived from an EMBL/GenBank/DDBJ whole genome shotgun (WGS) entry which is preliminary data.</text>
</comment>
<dbReference type="EMBL" id="BPQH01000001">
    <property type="protein sequence ID" value="GJD47749.1"/>
    <property type="molecule type" value="Genomic_DNA"/>
</dbReference>
<evidence type="ECO:0000256" key="2">
    <source>
        <dbReference type="SAM" id="MobiDB-lite"/>
    </source>
</evidence>
<dbReference type="InterPro" id="IPR006665">
    <property type="entry name" value="OmpA-like"/>
</dbReference>
<feature type="compositionally biased region" description="Pro residues" evidence="2">
    <location>
        <begin position="117"/>
        <end position="128"/>
    </location>
</feature>
<dbReference type="InterPro" id="IPR017732">
    <property type="entry name" value="T4/T6SS_DotU"/>
</dbReference>
<feature type="compositionally biased region" description="Basic and acidic residues" evidence="2">
    <location>
        <begin position="54"/>
        <end position="96"/>
    </location>
</feature>
<dbReference type="NCBIfam" id="NF038228">
    <property type="entry name" value="IcmH_DotU_IVB"/>
    <property type="match status" value="1"/>
</dbReference>
<dbReference type="CDD" id="cd07185">
    <property type="entry name" value="OmpA_C-like"/>
    <property type="match status" value="1"/>
</dbReference>
<feature type="transmembrane region" description="Helical" evidence="3">
    <location>
        <begin position="329"/>
        <end position="349"/>
    </location>
</feature>
<dbReference type="Gene3D" id="3.30.1330.60">
    <property type="entry name" value="OmpA-like domain"/>
    <property type="match status" value="1"/>
</dbReference>
<keyword evidence="3" id="KW-1133">Transmembrane helix</keyword>
<gene>
    <name evidence="5" type="ORF">OPKNFCMD_0459</name>
</gene>
<feature type="compositionally biased region" description="Pro residues" evidence="2">
    <location>
        <begin position="26"/>
        <end position="44"/>
    </location>
</feature>
<name>A0ABQ4QSR8_9HYPH</name>
<protein>
    <recommendedName>
        <fullName evidence="4">OmpA-like domain-containing protein</fullName>
    </recommendedName>
</protein>
<reference evidence="5" key="1">
    <citation type="journal article" date="2021" name="Front. Microbiol.">
        <title>Comprehensive Comparative Genomics and Phenotyping of Methylobacterium Species.</title>
        <authorList>
            <person name="Alessa O."/>
            <person name="Ogura Y."/>
            <person name="Fujitani Y."/>
            <person name="Takami H."/>
            <person name="Hayashi T."/>
            <person name="Sahin N."/>
            <person name="Tani A."/>
        </authorList>
    </citation>
    <scope>NUCLEOTIDE SEQUENCE</scope>
    <source>
        <strain evidence="5">KCTC 52305</strain>
    </source>
</reference>
<dbReference type="PANTHER" id="PTHR30329">
    <property type="entry name" value="STATOR ELEMENT OF FLAGELLAR MOTOR COMPLEX"/>
    <property type="match status" value="1"/>
</dbReference>
<organism evidence="5 6">
    <name type="scientific">Methylobacterium crusticola</name>
    <dbReference type="NCBI Taxonomy" id="1697972"/>
    <lineage>
        <taxon>Bacteria</taxon>
        <taxon>Pseudomonadati</taxon>
        <taxon>Pseudomonadota</taxon>
        <taxon>Alphaproteobacteria</taxon>
        <taxon>Hyphomicrobiales</taxon>
        <taxon>Methylobacteriaceae</taxon>
        <taxon>Methylobacterium</taxon>
    </lineage>
</organism>
<reference evidence="5" key="2">
    <citation type="submission" date="2021-08" db="EMBL/GenBank/DDBJ databases">
        <authorList>
            <person name="Tani A."/>
            <person name="Ola A."/>
            <person name="Ogura Y."/>
            <person name="Katsura K."/>
            <person name="Hayashi T."/>
        </authorList>
    </citation>
    <scope>NUCLEOTIDE SEQUENCE</scope>
    <source>
        <strain evidence="5">KCTC 52305</strain>
    </source>
</reference>
<dbReference type="InterPro" id="IPR017733">
    <property type="entry name" value="OmpA-like_dom_proteobacteria"/>
</dbReference>
<feature type="compositionally biased region" description="Pro residues" evidence="2">
    <location>
        <begin position="381"/>
        <end position="393"/>
    </location>
</feature>
<dbReference type="PROSITE" id="PS51123">
    <property type="entry name" value="OMPA_2"/>
    <property type="match status" value="1"/>
</dbReference>
<evidence type="ECO:0000313" key="6">
    <source>
        <dbReference type="Proteomes" id="UP001055167"/>
    </source>
</evidence>
<feature type="region of interest" description="Disordered" evidence="2">
    <location>
        <begin position="377"/>
        <end position="397"/>
    </location>
</feature>
<feature type="region of interest" description="Disordered" evidence="2">
    <location>
        <begin position="1"/>
        <end position="131"/>
    </location>
</feature>
<proteinExistence type="predicted"/>
<dbReference type="Pfam" id="PF00691">
    <property type="entry name" value="OmpA"/>
    <property type="match status" value="1"/>
</dbReference>
<sequence>MSRPYDPFGRGGERTIVVPNPAGRRPVPPQGQPTPAPYPPPEPARPAYGQPEPARPEPPPRPEYGRPDQGRQDYGRQEHGRQDQGRQDYARQDYARPEPAARGYAPPDPGSNAWASPEPPPPPPPPPTSAERARALVLKRDIVVAPNQNPYLKAAGPLLLLFGRLRVQLSRASFANLMEQVASAIEDFEKDARAAGAPAEQTVTAKYVVCATADDVVQNIPTDERHVWTQYSMLSRFFRERIGGVRFFEELDRAKIDPSGNYHLLELQHACLAMGFQGIHRTSAGGSATLQQIQRNLYELLRRTRQINREISPRWQGRSLASVAAQAQVPLWATGSVVALLLLGFYLLLRFMLAGTTESAATALVTVHPQTELGIQRRIYTPPPPPPPPPPTSPTGKLRAALQDDIAAQRISVGESGNQIVLRLAAALFAPGDAGVKPEFKLLLDRLGKLLEIQGGAIKVVGHTDSAPIKNVRFPSNFHLSLERAKAVAQLLRTNLSKADRVEVEGKGADLPIAPNDTPEGRARNRRVEILIPRGG</sequence>
<accession>A0ABQ4QSR8</accession>
<dbReference type="InterPro" id="IPR036737">
    <property type="entry name" value="OmpA-like_sf"/>
</dbReference>
<dbReference type="RefSeq" id="WP_203236279.1">
    <property type="nucleotide sequence ID" value="NZ_BPQH01000001.1"/>
</dbReference>
<dbReference type="InterPro" id="IPR050330">
    <property type="entry name" value="Bact_OuterMem_StrucFunc"/>
</dbReference>
<dbReference type="InterPro" id="IPR038522">
    <property type="entry name" value="T4/T6SS_DotU_sf"/>
</dbReference>
<keyword evidence="1 3" id="KW-0472">Membrane</keyword>
<evidence type="ECO:0000259" key="4">
    <source>
        <dbReference type="PROSITE" id="PS51123"/>
    </source>
</evidence>
<dbReference type="NCBIfam" id="TIGR03350">
    <property type="entry name" value="type_VI_ompA"/>
    <property type="match status" value="1"/>
</dbReference>
<keyword evidence="6" id="KW-1185">Reference proteome</keyword>
<dbReference type="Gene3D" id="1.25.40.590">
    <property type="entry name" value="Type IV / VI secretion system, DotU"/>
    <property type="match status" value="1"/>
</dbReference>
<dbReference type="Pfam" id="PF09850">
    <property type="entry name" value="DotU"/>
    <property type="match status" value="1"/>
</dbReference>
<evidence type="ECO:0000256" key="3">
    <source>
        <dbReference type="SAM" id="Phobius"/>
    </source>
</evidence>